<name>A0A0A9GJG8_ARUDO</name>
<dbReference type="EMBL" id="GBRH01174332">
    <property type="protein sequence ID" value="JAE23564.1"/>
    <property type="molecule type" value="Transcribed_RNA"/>
</dbReference>
<reference evidence="1" key="1">
    <citation type="submission" date="2014-09" db="EMBL/GenBank/DDBJ databases">
        <authorList>
            <person name="Magalhaes I.L.F."/>
            <person name="Oliveira U."/>
            <person name="Santos F.R."/>
            <person name="Vidigal T.H.D.A."/>
            <person name="Brescovit A.D."/>
            <person name="Santos A.J."/>
        </authorList>
    </citation>
    <scope>NUCLEOTIDE SEQUENCE</scope>
    <source>
        <tissue evidence="1">Shoot tissue taken approximately 20 cm above the soil surface</tissue>
    </source>
</reference>
<proteinExistence type="predicted"/>
<reference evidence="1" key="2">
    <citation type="journal article" date="2015" name="Data Brief">
        <title>Shoot transcriptome of the giant reed, Arundo donax.</title>
        <authorList>
            <person name="Barrero R.A."/>
            <person name="Guerrero F.D."/>
            <person name="Moolhuijzen P."/>
            <person name="Goolsby J.A."/>
            <person name="Tidwell J."/>
            <person name="Bellgard S.E."/>
            <person name="Bellgard M.I."/>
        </authorList>
    </citation>
    <scope>NUCLEOTIDE SEQUENCE</scope>
    <source>
        <tissue evidence="1">Shoot tissue taken approximately 20 cm above the soil surface</tissue>
    </source>
</reference>
<sequence length="62" mass="6840">MLQNTYYQNLNPTITVRVAPDGQIQVITKGNYFYPSFGYGLCAVSLNSFGSMKPNASKLCIT</sequence>
<dbReference type="AlphaFoldDB" id="A0A0A9GJG8"/>
<accession>A0A0A9GJG8</accession>
<protein>
    <submittedName>
        <fullName evidence="1">Uncharacterized protein</fullName>
    </submittedName>
</protein>
<organism evidence="1">
    <name type="scientific">Arundo donax</name>
    <name type="common">Giant reed</name>
    <name type="synonym">Donax arundinaceus</name>
    <dbReference type="NCBI Taxonomy" id="35708"/>
    <lineage>
        <taxon>Eukaryota</taxon>
        <taxon>Viridiplantae</taxon>
        <taxon>Streptophyta</taxon>
        <taxon>Embryophyta</taxon>
        <taxon>Tracheophyta</taxon>
        <taxon>Spermatophyta</taxon>
        <taxon>Magnoliopsida</taxon>
        <taxon>Liliopsida</taxon>
        <taxon>Poales</taxon>
        <taxon>Poaceae</taxon>
        <taxon>PACMAD clade</taxon>
        <taxon>Arundinoideae</taxon>
        <taxon>Arundineae</taxon>
        <taxon>Arundo</taxon>
    </lineage>
</organism>
<evidence type="ECO:0000313" key="1">
    <source>
        <dbReference type="EMBL" id="JAE23564.1"/>
    </source>
</evidence>